<dbReference type="SUPFAM" id="SSF160272">
    <property type="entry name" value="Shew3726-like"/>
    <property type="match status" value="1"/>
</dbReference>
<dbReference type="InterPro" id="IPR009962">
    <property type="entry name" value="DUF1488"/>
</dbReference>
<dbReference type="InterPro" id="IPR036692">
    <property type="entry name" value="Shew3726-like_sf"/>
</dbReference>
<reference evidence="2" key="1">
    <citation type="journal article" date="2019" name="Int. J. Syst. Evol. Microbiol.">
        <title>The Global Catalogue of Microorganisms (GCM) 10K type strain sequencing project: providing services to taxonomists for standard genome sequencing and annotation.</title>
        <authorList>
            <consortium name="The Broad Institute Genomics Platform"/>
            <consortium name="The Broad Institute Genome Sequencing Center for Infectious Disease"/>
            <person name="Wu L."/>
            <person name="Ma J."/>
        </authorList>
    </citation>
    <scope>NUCLEOTIDE SEQUENCE [LARGE SCALE GENOMIC DNA]</scope>
    <source>
        <strain evidence="2">CGMCC 4.7277</strain>
    </source>
</reference>
<dbReference type="Proteomes" id="UP001596084">
    <property type="component" value="Unassembled WGS sequence"/>
</dbReference>
<gene>
    <name evidence="1" type="ORF">ACFPP7_11330</name>
</gene>
<keyword evidence="2" id="KW-1185">Reference proteome</keyword>
<dbReference type="RefSeq" id="WP_068834468.1">
    <property type="nucleotide sequence ID" value="NZ_JBHSMX010000016.1"/>
</dbReference>
<evidence type="ECO:0000313" key="1">
    <source>
        <dbReference type="EMBL" id="MFC5521505.1"/>
    </source>
</evidence>
<accession>A0ABW0Q9U6</accession>
<dbReference type="Pfam" id="PF07369">
    <property type="entry name" value="DUF1488"/>
    <property type="match status" value="1"/>
</dbReference>
<proteinExistence type="predicted"/>
<dbReference type="EMBL" id="JBHSMX010000016">
    <property type="protein sequence ID" value="MFC5521505.1"/>
    <property type="molecule type" value="Genomic_DNA"/>
</dbReference>
<comment type="caution">
    <text evidence="1">The sequence shown here is derived from an EMBL/GenBank/DDBJ whole genome shotgun (WGS) entry which is preliminary data.</text>
</comment>
<protein>
    <submittedName>
        <fullName evidence="1">DUF1488 family protein</fullName>
    </submittedName>
</protein>
<name>A0ABW0Q9U6_9BURK</name>
<organism evidence="1 2">
    <name type="scientific">Polaromonas jejuensis</name>
    <dbReference type="NCBI Taxonomy" id="457502"/>
    <lineage>
        <taxon>Bacteria</taxon>
        <taxon>Pseudomonadati</taxon>
        <taxon>Pseudomonadota</taxon>
        <taxon>Betaproteobacteria</taxon>
        <taxon>Burkholderiales</taxon>
        <taxon>Comamonadaceae</taxon>
        <taxon>Polaromonas</taxon>
    </lineage>
</organism>
<sequence length="79" mass="8631">MPSAEFLDTYDVVQFSIYPGGERLICWISLEALEAPFGATRESAVETLLANLDRIAPIAEEVYRATSPGDGILVTNAHF</sequence>
<evidence type="ECO:0000313" key="2">
    <source>
        <dbReference type="Proteomes" id="UP001596084"/>
    </source>
</evidence>